<keyword evidence="2" id="KW-1003">Cell membrane</keyword>
<protein>
    <submittedName>
        <fullName evidence="7">ABC transporter permease</fullName>
    </submittedName>
</protein>
<evidence type="ECO:0000256" key="1">
    <source>
        <dbReference type="ARBA" id="ARBA00004651"/>
    </source>
</evidence>
<feature type="transmembrane region" description="Helical" evidence="6">
    <location>
        <begin position="274"/>
        <end position="296"/>
    </location>
</feature>
<evidence type="ECO:0000256" key="6">
    <source>
        <dbReference type="SAM" id="Phobius"/>
    </source>
</evidence>
<keyword evidence="5 6" id="KW-0472">Membrane</keyword>
<reference evidence="7 8" key="1">
    <citation type="submission" date="2019-11" db="EMBL/GenBank/DDBJ databases">
        <title>Draft genome sequences of five Paenibacillus species of dairy origin.</title>
        <authorList>
            <person name="Olajide A.M."/>
            <person name="Chen S."/>
            <person name="Lapointe G."/>
        </authorList>
    </citation>
    <scope>NUCLEOTIDE SEQUENCE [LARGE SCALE GENOMIC DNA]</scope>
    <source>
        <strain evidence="7 8">2CS3</strain>
    </source>
</reference>
<dbReference type="Proteomes" id="UP000450917">
    <property type="component" value="Unassembled WGS sequence"/>
</dbReference>
<feature type="transmembrane region" description="Helical" evidence="6">
    <location>
        <begin position="102"/>
        <end position="123"/>
    </location>
</feature>
<dbReference type="Pfam" id="PF02653">
    <property type="entry name" value="BPD_transp_2"/>
    <property type="match status" value="1"/>
</dbReference>
<dbReference type="GO" id="GO:0005886">
    <property type="term" value="C:plasma membrane"/>
    <property type="evidence" value="ECO:0007669"/>
    <property type="project" value="UniProtKB-SubCell"/>
</dbReference>
<dbReference type="AlphaFoldDB" id="A0A7X3CRL4"/>
<evidence type="ECO:0000256" key="5">
    <source>
        <dbReference type="ARBA" id="ARBA00023136"/>
    </source>
</evidence>
<feature type="transmembrane region" description="Helical" evidence="6">
    <location>
        <begin position="219"/>
        <end position="238"/>
    </location>
</feature>
<keyword evidence="3 6" id="KW-0812">Transmembrane</keyword>
<accession>A0A7X3CRL4</accession>
<gene>
    <name evidence="7" type="ORF">GNP93_03990</name>
</gene>
<feature type="transmembrane region" description="Helical" evidence="6">
    <location>
        <begin position="16"/>
        <end position="34"/>
    </location>
</feature>
<organism evidence="7 8">
    <name type="scientific">Paenibacillus validus</name>
    <dbReference type="NCBI Taxonomy" id="44253"/>
    <lineage>
        <taxon>Bacteria</taxon>
        <taxon>Bacillati</taxon>
        <taxon>Bacillota</taxon>
        <taxon>Bacilli</taxon>
        <taxon>Bacillales</taxon>
        <taxon>Paenibacillaceae</taxon>
        <taxon>Paenibacillus</taxon>
    </lineage>
</organism>
<feature type="transmembrane region" description="Helical" evidence="6">
    <location>
        <begin position="79"/>
        <end position="96"/>
    </location>
</feature>
<keyword evidence="8" id="KW-1185">Reference proteome</keyword>
<feature type="transmembrane region" description="Helical" evidence="6">
    <location>
        <begin position="54"/>
        <end position="72"/>
    </location>
</feature>
<dbReference type="GO" id="GO:0022857">
    <property type="term" value="F:transmembrane transporter activity"/>
    <property type="evidence" value="ECO:0007669"/>
    <property type="project" value="InterPro"/>
</dbReference>
<evidence type="ECO:0000256" key="4">
    <source>
        <dbReference type="ARBA" id="ARBA00022989"/>
    </source>
</evidence>
<keyword evidence="4 6" id="KW-1133">Transmembrane helix</keyword>
<evidence type="ECO:0000313" key="8">
    <source>
        <dbReference type="Proteomes" id="UP000450917"/>
    </source>
</evidence>
<dbReference type="EMBL" id="WNZX01000002">
    <property type="protein sequence ID" value="MUG69836.1"/>
    <property type="molecule type" value="Genomic_DNA"/>
</dbReference>
<evidence type="ECO:0000256" key="3">
    <source>
        <dbReference type="ARBA" id="ARBA00022692"/>
    </source>
</evidence>
<evidence type="ECO:0000256" key="2">
    <source>
        <dbReference type="ARBA" id="ARBA00022475"/>
    </source>
</evidence>
<dbReference type="InterPro" id="IPR001851">
    <property type="entry name" value="ABC_transp_permease"/>
</dbReference>
<dbReference type="CDD" id="cd06579">
    <property type="entry name" value="TM_PBP1_transp_AraH_like"/>
    <property type="match status" value="1"/>
</dbReference>
<name>A0A7X3CRL4_9BACL</name>
<dbReference type="RefSeq" id="WP_155614058.1">
    <property type="nucleotide sequence ID" value="NZ_WNZX01000002.1"/>
</dbReference>
<proteinExistence type="predicted"/>
<feature type="transmembrane region" description="Helical" evidence="6">
    <location>
        <begin position="168"/>
        <end position="189"/>
    </location>
</feature>
<feature type="transmembrane region" description="Helical" evidence="6">
    <location>
        <begin position="130"/>
        <end position="148"/>
    </location>
</feature>
<evidence type="ECO:0000313" key="7">
    <source>
        <dbReference type="EMBL" id="MUG69836.1"/>
    </source>
</evidence>
<dbReference type="PANTHER" id="PTHR32196:SF19">
    <property type="entry name" value="GALACTOFURANOSE TRANSPORTER PERMEASE PROTEIN YTFT"/>
    <property type="match status" value="1"/>
</dbReference>
<dbReference type="PANTHER" id="PTHR32196">
    <property type="entry name" value="ABC TRANSPORTER PERMEASE PROTEIN YPHD-RELATED-RELATED"/>
    <property type="match status" value="1"/>
</dbReference>
<comment type="caution">
    <text evidence="7">The sequence shown here is derived from an EMBL/GenBank/DDBJ whole genome shotgun (WGS) entry which is preliminary data.</text>
</comment>
<sequence length="337" mass="35881">MSLIKQRALNFTRMKIFWPVLALTAILLFNFIFVPGFFQIEIKDGHLFGSLIDVLNRAAPTLIIAIGMTLVIAKEGIDISVGSVLAIAGAVSISLLESTPLWIAILAALAVGILCGLWNGMLVSVFGIQPMVGTLILMTVGRGIAQLITEGQVLTTSNAAYGYIGKGFLFGLPFSVYVAAAVFGLVYVLKKRTALGLFLEATGTNKISSEYAGVEPRKIYLFVYAVCGLCAAIAGLLVSSNISSADANNAGLWIELDAILAVVIGGTSMRGGRFYLAGTVVGALFIQSLSTTIYSMGIPPERILVVKAFVVIVVSLLQSERFRELFQSRTKQAVAES</sequence>
<comment type="subcellular location">
    <subcellularLocation>
        <location evidence="1">Cell membrane</location>
        <topology evidence="1">Multi-pass membrane protein</topology>
    </subcellularLocation>
</comment>